<accession>A0ABV3MW49</accession>
<dbReference type="InterPro" id="IPR021225">
    <property type="entry name" value="Tlde1_dom"/>
</dbReference>
<comment type="caution">
    <text evidence="2">The sequence shown here is derived from an EMBL/GenBank/DDBJ whole genome shotgun (WGS) entry which is preliminary data.</text>
</comment>
<dbReference type="Proteomes" id="UP001554567">
    <property type="component" value="Unassembled WGS sequence"/>
</dbReference>
<organism evidence="2 3">
    <name type="scientific">Erwinia papayae</name>
    <dbReference type="NCBI Taxonomy" id="206499"/>
    <lineage>
        <taxon>Bacteria</taxon>
        <taxon>Pseudomonadati</taxon>
        <taxon>Pseudomonadota</taxon>
        <taxon>Gammaproteobacteria</taxon>
        <taxon>Enterobacterales</taxon>
        <taxon>Erwiniaceae</taxon>
        <taxon>Erwinia</taxon>
    </lineage>
</organism>
<proteinExistence type="predicted"/>
<sequence>MQICQMDYGKLSKDGKSLKLECYGVGSYDVLSGIDRFINQPNCSDIEKAAIPPGTYWIVDRPTGSLLNQIRSEAIDMYHLYKNHHSEWFGLYSAQTMSDHVFVNGARRGSFRLHPLNTDGSGVSWGCITFYRSSEFQILRRSLLNRKKVRVPGSNGLMAYGRIDVRGVPDFSKCTAR</sequence>
<evidence type="ECO:0000259" key="1">
    <source>
        <dbReference type="Pfam" id="PF10908"/>
    </source>
</evidence>
<dbReference type="EMBL" id="JBFKZN010000001">
    <property type="protein sequence ID" value="MEW5287777.1"/>
    <property type="molecule type" value="Genomic_DNA"/>
</dbReference>
<feature type="domain" description="Tlde1" evidence="1">
    <location>
        <begin position="28"/>
        <end position="153"/>
    </location>
</feature>
<keyword evidence="3" id="KW-1185">Reference proteome</keyword>
<name>A0ABV3MW49_9GAMM</name>
<dbReference type="Pfam" id="PF10908">
    <property type="entry name" value="Tlde1_dom"/>
    <property type="match status" value="1"/>
</dbReference>
<evidence type="ECO:0000313" key="3">
    <source>
        <dbReference type="Proteomes" id="UP001554567"/>
    </source>
</evidence>
<reference evidence="2 3" key="1">
    <citation type="submission" date="2024-07" db="EMBL/GenBank/DDBJ databases">
        <authorList>
            <person name="Dulla G.F.J."/>
            <person name="Delorm J.G."/>
        </authorList>
    </citation>
    <scope>NUCLEOTIDE SEQUENCE [LARGE SCALE GENOMIC DNA]</scope>
    <source>
        <strain evidence="2 3">JGD 233</strain>
    </source>
</reference>
<protein>
    <submittedName>
        <fullName evidence="2">DUF2778 domain-containing protein</fullName>
    </submittedName>
</protein>
<evidence type="ECO:0000313" key="2">
    <source>
        <dbReference type="EMBL" id="MEW5287777.1"/>
    </source>
</evidence>
<gene>
    <name evidence="2" type="ORF">ABW286_00940</name>
</gene>
<dbReference type="RefSeq" id="WP_367166446.1">
    <property type="nucleotide sequence ID" value="NZ_JBFKZN010000001.1"/>
</dbReference>